<organism evidence="3 5">
    <name type="scientific">Pseudodesulfovibrio indicus</name>
    <dbReference type="NCBI Taxonomy" id="1716143"/>
    <lineage>
        <taxon>Bacteria</taxon>
        <taxon>Pseudomonadati</taxon>
        <taxon>Thermodesulfobacteriota</taxon>
        <taxon>Desulfovibrionia</taxon>
        <taxon>Desulfovibrionales</taxon>
        <taxon>Desulfovibrionaceae</taxon>
    </lineage>
</organism>
<name>A0A126QNI4_9BACT</name>
<dbReference type="Gene3D" id="3.30.70.20">
    <property type="match status" value="1"/>
</dbReference>
<dbReference type="InterPro" id="IPR017896">
    <property type="entry name" value="4Fe4S_Fe-S-bd"/>
</dbReference>
<dbReference type="EMBL" id="SOBK01000001">
    <property type="protein sequence ID" value="TDT92266.1"/>
    <property type="molecule type" value="Genomic_DNA"/>
</dbReference>
<dbReference type="Pfam" id="PF00037">
    <property type="entry name" value="Fer4"/>
    <property type="match status" value="1"/>
</dbReference>
<feature type="domain" description="4Fe-4S ferredoxin-type" evidence="1">
    <location>
        <begin position="238"/>
        <end position="267"/>
    </location>
</feature>
<sequence>MRPPFVKQSTLNYYRACRDKGMSLFDFIHGYVYGRWCYHYIGLAGDKDPWWRWLWVPLIFIIDRVHPFKDSPRSRTGDLGQDKATWGDAYHGKPLPLNEATKLIRLDRPVNTEIPESVLPYTRAREIILGNPEKIVLLDCPCRSGMKNPCTPIDVCLLIGDPFASFMLEHHPSRTRAITADEAVEIVRAEQARGHVSHAFFKDVMLGRFYAICNCCSCCCGAMKAHAMDIKMLCSSGYLAVVDQDKCTRCGTCAQKCQFKAIGFDKNGAFIREDRCMGCGVCTLSCAKDALTLRLAPEKGEPLEIDSLH</sequence>
<dbReference type="RefSeq" id="WP_066802662.1">
    <property type="nucleotide sequence ID" value="NZ_CP014206.1"/>
</dbReference>
<reference evidence="2 4" key="1">
    <citation type="journal article" date="2016" name="Front. Microbiol.">
        <title>Genome Sequence of the Piezophilic, Mesophilic Sulfate-Reducing Bacterium Desulfovibrio indicus J2T.</title>
        <authorList>
            <person name="Cao J."/>
            <person name="Maignien L."/>
            <person name="Shao Z."/>
            <person name="Alain K."/>
            <person name="Jebbar M."/>
        </authorList>
    </citation>
    <scope>NUCLEOTIDE SEQUENCE [LARGE SCALE GENOMIC DNA]</scope>
    <source>
        <strain evidence="2 4">J2</strain>
    </source>
</reference>
<dbReference type="PROSITE" id="PS51379">
    <property type="entry name" value="4FE4S_FER_2"/>
    <property type="match status" value="2"/>
</dbReference>
<evidence type="ECO:0000313" key="4">
    <source>
        <dbReference type="Proteomes" id="UP000055611"/>
    </source>
</evidence>
<feature type="domain" description="4Fe-4S ferredoxin-type" evidence="1">
    <location>
        <begin position="269"/>
        <end position="296"/>
    </location>
</feature>
<dbReference type="SUPFAM" id="SSF54862">
    <property type="entry name" value="4Fe-4S ferredoxins"/>
    <property type="match status" value="1"/>
</dbReference>
<gene>
    <name evidence="2" type="ORF">AWY79_08980</name>
    <name evidence="3" type="ORF">EDC59_101672</name>
</gene>
<dbReference type="Proteomes" id="UP000295506">
    <property type="component" value="Unassembled WGS sequence"/>
</dbReference>
<dbReference type="Proteomes" id="UP000055611">
    <property type="component" value="Chromosome"/>
</dbReference>
<reference evidence="3 5" key="2">
    <citation type="submission" date="2019-03" db="EMBL/GenBank/DDBJ databases">
        <title>Genomic Encyclopedia of Type Strains, Phase IV (KMG-IV): sequencing the most valuable type-strain genomes for metagenomic binning, comparative biology and taxonomic classification.</title>
        <authorList>
            <person name="Goeker M."/>
        </authorList>
    </citation>
    <scope>NUCLEOTIDE SEQUENCE [LARGE SCALE GENOMIC DNA]</scope>
    <source>
        <strain evidence="3 5">DSM 101483</strain>
    </source>
</reference>
<dbReference type="KEGG" id="dej:AWY79_08980"/>
<dbReference type="OrthoDB" id="5422346at2"/>
<protein>
    <submittedName>
        <fullName evidence="3">4Fe-4S binding protein</fullName>
    </submittedName>
    <submittedName>
        <fullName evidence="2">4Fe-4S ferredoxin</fullName>
    </submittedName>
</protein>
<dbReference type="AlphaFoldDB" id="A0A126QNI4"/>
<keyword evidence="4" id="KW-1185">Reference proteome</keyword>
<accession>A0A126QNI4</accession>
<evidence type="ECO:0000313" key="5">
    <source>
        <dbReference type="Proteomes" id="UP000295506"/>
    </source>
</evidence>
<proteinExistence type="predicted"/>
<dbReference type="EMBL" id="CP014206">
    <property type="protein sequence ID" value="AMK11238.1"/>
    <property type="molecule type" value="Genomic_DNA"/>
</dbReference>
<evidence type="ECO:0000313" key="2">
    <source>
        <dbReference type="EMBL" id="AMK11238.1"/>
    </source>
</evidence>
<evidence type="ECO:0000313" key="3">
    <source>
        <dbReference type="EMBL" id="TDT92266.1"/>
    </source>
</evidence>
<evidence type="ECO:0000259" key="1">
    <source>
        <dbReference type="PROSITE" id="PS51379"/>
    </source>
</evidence>